<accession>A0A1I5QQ67</accession>
<dbReference type="EMBL" id="FOXP01000002">
    <property type="protein sequence ID" value="SFP48448.1"/>
    <property type="molecule type" value="Genomic_DNA"/>
</dbReference>
<dbReference type="PANTHER" id="PTHR35371">
    <property type="entry name" value="INNER MEMBRANE PROTEIN"/>
    <property type="match status" value="1"/>
</dbReference>
<dbReference type="Gene3D" id="1.20.120.550">
    <property type="entry name" value="Membrane associated eicosanoid/glutathione metabolism-like domain"/>
    <property type="match status" value="1"/>
</dbReference>
<dbReference type="InterPro" id="IPR023352">
    <property type="entry name" value="MAPEG-like_dom_sf"/>
</dbReference>
<comment type="subcellular location">
    <subcellularLocation>
        <location evidence="1">Membrane</location>
    </subcellularLocation>
</comment>
<protein>
    <submittedName>
        <fullName evidence="6">Uncharacterized conserved protein, MAPEG superfamily</fullName>
    </submittedName>
</protein>
<gene>
    <name evidence="6" type="ORF">SAMN04488241_102212</name>
</gene>
<feature type="transmembrane region" description="Helical" evidence="5">
    <location>
        <begin position="85"/>
        <end position="107"/>
    </location>
</feature>
<dbReference type="GO" id="GO:0016020">
    <property type="term" value="C:membrane"/>
    <property type="evidence" value="ECO:0007669"/>
    <property type="project" value="UniProtKB-SubCell"/>
</dbReference>
<evidence type="ECO:0000313" key="7">
    <source>
        <dbReference type="Proteomes" id="UP000199586"/>
    </source>
</evidence>
<keyword evidence="2 5" id="KW-0812">Transmembrane</keyword>
<dbReference type="RefSeq" id="WP_093331312.1">
    <property type="nucleotide sequence ID" value="NZ_FOXP01000002.1"/>
</dbReference>
<dbReference type="STRING" id="634430.SAMN04488241_102212"/>
<dbReference type="OrthoDB" id="7743618at2"/>
<sequence length="132" mass="14184">MAPLPLELTLLGWSVVLLLAHLALQGQTMTRERGFAWGAGARDGNAEPLGRMAGRAERALRNFGETYPAFIALALALAASDRTGGLGALGAAVWFAARICYIPLYLFGVPYLRSLCWLVSILGLLLMLVKLL</sequence>
<dbReference type="PANTHER" id="PTHR35371:SF1">
    <property type="entry name" value="BLR7753 PROTEIN"/>
    <property type="match status" value="1"/>
</dbReference>
<keyword evidence="4 5" id="KW-0472">Membrane</keyword>
<evidence type="ECO:0000256" key="4">
    <source>
        <dbReference type="ARBA" id="ARBA00023136"/>
    </source>
</evidence>
<feature type="transmembrane region" description="Helical" evidence="5">
    <location>
        <begin position="114"/>
        <end position="131"/>
    </location>
</feature>
<evidence type="ECO:0000256" key="1">
    <source>
        <dbReference type="ARBA" id="ARBA00004370"/>
    </source>
</evidence>
<evidence type="ECO:0000256" key="2">
    <source>
        <dbReference type="ARBA" id="ARBA00022692"/>
    </source>
</evidence>
<evidence type="ECO:0000256" key="3">
    <source>
        <dbReference type="ARBA" id="ARBA00022989"/>
    </source>
</evidence>
<keyword evidence="3 5" id="KW-1133">Transmembrane helix</keyword>
<dbReference type="Proteomes" id="UP000199586">
    <property type="component" value="Unassembled WGS sequence"/>
</dbReference>
<dbReference type="SUPFAM" id="SSF161084">
    <property type="entry name" value="MAPEG domain-like"/>
    <property type="match status" value="1"/>
</dbReference>
<organism evidence="6 7">
    <name type="scientific">Sphingomonas rubra</name>
    <dbReference type="NCBI Taxonomy" id="634430"/>
    <lineage>
        <taxon>Bacteria</taxon>
        <taxon>Pseudomonadati</taxon>
        <taxon>Pseudomonadota</taxon>
        <taxon>Alphaproteobacteria</taxon>
        <taxon>Sphingomonadales</taxon>
        <taxon>Sphingomonadaceae</taxon>
        <taxon>Sphingomonas</taxon>
    </lineage>
</organism>
<evidence type="ECO:0000256" key="5">
    <source>
        <dbReference type="SAM" id="Phobius"/>
    </source>
</evidence>
<proteinExistence type="predicted"/>
<name>A0A1I5QQ67_9SPHN</name>
<evidence type="ECO:0000313" key="6">
    <source>
        <dbReference type="EMBL" id="SFP48448.1"/>
    </source>
</evidence>
<dbReference type="AlphaFoldDB" id="A0A1I5QQ67"/>
<dbReference type="InterPro" id="IPR001129">
    <property type="entry name" value="Membr-assoc_MAPEG"/>
</dbReference>
<feature type="transmembrane region" description="Helical" evidence="5">
    <location>
        <begin position="6"/>
        <end position="24"/>
    </location>
</feature>
<keyword evidence="7" id="KW-1185">Reference proteome</keyword>
<reference evidence="6 7" key="1">
    <citation type="submission" date="2016-10" db="EMBL/GenBank/DDBJ databases">
        <authorList>
            <person name="de Groot N.N."/>
        </authorList>
    </citation>
    <scope>NUCLEOTIDE SEQUENCE [LARGE SCALE GENOMIC DNA]</scope>
    <source>
        <strain evidence="6 7">CGMCC 1.9113</strain>
    </source>
</reference>
<dbReference type="Pfam" id="PF01124">
    <property type="entry name" value="MAPEG"/>
    <property type="match status" value="1"/>
</dbReference>